<protein>
    <submittedName>
        <fullName evidence="11">NADH oxidoreductase hcr</fullName>
        <ecNumber evidence="11">1.-.-.-</ecNumber>
    </submittedName>
</protein>
<dbReference type="PROSITE" id="PS50006">
    <property type="entry name" value="FHA_DOMAIN"/>
    <property type="match status" value="1"/>
</dbReference>
<dbReference type="InterPro" id="IPR008984">
    <property type="entry name" value="SMAD_FHA_dom_sf"/>
</dbReference>
<dbReference type="InterPro" id="IPR001709">
    <property type="entry name" value="Flavoprot_Pyr_Nucl_cyt_Rdtase"/>
</dbReference>
<keyword evidence="2" id="KW-0285">Flavoprotein</keyword>
<dbReference type="Pfam" id="PF00175">
    <property type="entry name" value="NAD_binding_1"/>
    <property type="match status" value="1"/>
</dbReference>
<dbReference type="RefSeq" id="WP_145194033.1">
    <property type="nucleotide sequence ID" value="NZ_CP036434.1"/>
</dbReference>
<evidence type="ECO:0000256" key="4">
    <source>
        <dbReference type="ARBA" id="ARBA00022723"/>
    </source>
</evidence>
<comment type="cofactor">
    <cofactor evidence="1">
        <name>FAD</name>
        <dbReference type="ChEBI" id="CHEBI:57692"/>
    </cofactor>
</comment>
<keyword evidence="12" id="KW-1185">Reference proteome</keyword>
<dbReference type="SUPFAM" id="SSF63380">
    <property type="entry name" value="Riboflavin synthase domain-like"/>
    <property type="match status" value="1"/>
</dbReference>
<dbReference type="GO" id="GO:0016491">
    <property type="term" value="F:oxidoreductase activity"/>
    <property type="evidence" value="ECO:0007669"/>
    <property type="project" value="UniProtKB-KW"/>
</dbReference>
<keyword evidence="4" id="KW-0479">Metal-binding</keyword>
<dbReference type="CDD" id="cd00060">
    <property type="entry name" value="FHA"/>
    <property type="match status" value="1"/>
</dbReference>
<dbReference type="SUPFAM" id="SSF52343">
    <property type="entry name" value="Ferredoxin reductase-like, C-terminal NADP-linked domain"/>
    <property type="match status" value="1"/>
</dbReference>
<evidence type="ECO:0000256" key="2">
    <source>
        <dbReference type="ARBA" id="ARBA00022630"/>
    </source>
</evidence>
<dbReference type="GO" id="GO:0046872">
    <property type="term" value="F:metal ion binding"/>
    <property type="evidence" value="ECO:0007669"/>
    <property type="project" value="UniProtKB-KW"/>
</dbReference>
<evidence type="ECO:0000256" key="7">
    <source>
        <dbReference type="ARBA" id="ARBA00023004"/>
    </source>
</evidence>
<keyword evidence="3" id="KW-0001">2Fe-2S</keyword>
<evidence type="ECO:0000313" key="12">
    <source>
        <dbReference type="Proteomes" id="UP000320390"/>
    </source>
</evidence>
<proteinExistence type="predicted"/>
<dbReference type="InterPro" id="IPR050415">
    <property type="entry name" value="MRET"/>
</dbReference>
<keyword evidence="6 11" id="KW-0560">Oxidoreductase</keyword>
<dbReference type="InterPro" id="IPR017927">
    <property type="entry name" value="FAD-bd_FR_type"/>
</dbReference>
<dbReference type="PANTHER" id="PTHR47354:SF6">
    <property type="entry name" value="NADH OXIDOREDUCTASE HCR"/>
    <property type="match status" value="1"/>
</dbReference>
<evidence type="ECO:0000259" key="9">
    <source>
        <dbReference type="PROSITE" id="PS50006"/>
    </source>
</evidence>
<name>A0A518EKF6_9BACT</name>
<dbReference type="EC" id="1.-.-.-" evidence="11"/>
<accession>A0A518EKF6</accession>
<gene>
    <name evidence="11" type="primary">hcr</name>
    <name evidence="11" type="ORF">Poly30_00690</name>
</gene>
<dbReference type="PROSITE" id="PS51384">
    <property type="entry name" value="FAD_FR"/>
    <property type="match status" value="1"/>
</dbReference>
<dbReference type="InterPro" id="IPR001433">
    <property type="entry name" value="OxRdtase_FAD/NAD-bd"/>
</dbReference>
<feature type="domain" description="FHA" evidence="9">
    <location>
        <begin position="22"/>
        <end position="71"/>
    </location>
</feature>
<evidence type="ECO:0000256" key="1">
    <source>
        <dbReference type="ARBA" id="ARBA00001974"/>
    </source>
</evidence>
<evidence type="ECO:0000256" key="8">
    <source>
        <dbReference type="ARBA" id="ARBA00023014"/>
    </source>
</evidence>
<dbReference type="Gene3D" id="3.40.50.80">
    <property type="entry name" value="Nucleotide-binding domain of ferredoxin-NADP reductase (FNR) module"/>
    <property type="match status" value="1"/>
</dbReference>
<evidence type="ECO:0000259" key="10">
    <source>
        <dbReference type="PROSITE" id="PS51384"/>
    </source>
</evidence>
<dbReference type="SMART" id="SM00240">
    <property type="entry name" value="FHA"/>
    <property type="match status" value="1"/>
</dbReference>
<dbReference type="AlphaFoldDB" id="A0A518EKF6"/>
<evidence type="ECO:0000256" key="5">
    <source>
        <dbReference type="ARBA" id="ARBA00022827"/>
    </source>
</evidence>
<dbReference type="SUPFAM" id="SSF49879">
    <property type="entry name" value="SMAD/FHA domain"/>
    <property type="match status" value="1"/>
</dbReference>
<keyword evidence="8" id="KW-0411">Iron-sulfur</keyword>
<sequence>MIRVTVKREGEPAEQLTVQGEITIGCVTGRDILLDDPQISRLHAVVREENGDCIVVDRESLNGTVIGGYPVVANEPTPWRPGEAMVIRGYTLVYGPPEEGRDPALEVESEPIVEFLPGFEVRRSSAAEHPRPGLLRTELLRQPPSNSRWDCGTTTLVVLDLYQETRDAWTLRLGDGPHQGAAQEPFLFEPGQFVGLVLEVDGQRVVRWCGISSSPSRPLLLDVTVQRAPGETDATWPPGQLRIGDRVETRAPAGEFSLFRYPSEKVLLLAGGSGMVPLMSMLRWIVDVSAPVDVVVLYSARTTEDVIFARELESIAARFPRVAITVTTTSQRMPTHGWLGLRGRIDRPKLEAAVPDLAEREAYVCGSVPFVTAMGEHLLELGLPEERLHQQRAL</sequence>
<dbReference type="PANTHER" id="PTHR47354">
    <property type="entry name" value="NADH OXIDOREDUCTASE HCR"/>
    <property type="match status" value="1"/>
</dbReference>
<dbReference type="EMBL" id="CP036434">
    <property type="protein sequence ID" value="QDV04578.1"/>
    <property type="molecule type" value="Genomic_DNA"/>
</dbReference>
<evidence type="ECO:0000256" key="3">
    <source>
        <dbReference type="ARBA" id="ARBA00022714"/>
    </source>
</evidence>
<dbReference type="InterPro" id="IPR039261">
    <property type="entry name" value="FNR_nucleotide-bd"/>
</dbReference>
<organism evidence="11 12">
    <name type="scientific">Saltatorellus ferox</name>
    <dbReference type="NCBI Taxonomy" id="2528018"/>
    <lineage>
        <taxon>Bacteria</taxon>
        <taxon>Pseudomonadati</taxon>
        <taxon>Planctomycetota</taxon>
        <taxon>Planctomycetia</taxon>
        <taxon>Planctomycetia incertae sedis</taxon>
        <taxon>Saltatorellus</taxon>
    </lineage>
</organism>
<keyword evidence="7" id="KW-0408">Iron</keyword>
<reference evidence="11 12" key="1">
    <citation type="submission" date="2019-02" db="EMBL/GenBank/DDBJ databases">
        <title>Deep-cultivation of Planctomycetes and their phenomic and genomic characterization uncovers novel biology.</title>
        <authorList>
            <person name="Wiegand S."/>
            <person name="Jogler M."/>
            <person name="Boedeker C."/>
            <person name="Pinto D."/>
            <person name="Vollmers J."/>
            <person name="Rivas-Marin E."/>
            <person name="Kohn T."/>
            <person name="Peeters S.H."/>
            <person name="Heuer A."/>
            <person name="Rast P."/>
            <person name="Oberbeckmann S."/>
            <person name="Bunk B."/>
            <person name="Jeske O."/>
            <person name="Meyerdierks A."/>
            <person name="Storesund J.E."/>
            <person name="Kallscheuer N."/>
            <person name="Luecker S."/>
            <person name="Lage O.M."/>
            <person name="Pohl T."/>
            <person name="Merkel B.J."/>
            <person name="Hornburger P."/>
            <person name="Mueller R.-W."/>
            <person name="Bruemmer F."/>
            <person name="Labrenz M."/>
            <person name="Spormann A.M."/>
            <person name="Op den Camp H."/>
            <person name="Overmann J."/>
            <person name="Amann R."/>
            <person name="Jetten M.S.M."/>
            <person name="Mascher T."/>
            <person name="Medema M.H."/>
            <person name="Devos D.P."/>
            <person name="Kaster A.-K."/>
            <person name="Ovreas L."/>
            <person name="Rohde M."/>
            <person name="Galperin M.Y."/>
            <person name="Jogler C."/>
        </authorList>
    </citation>
    <scope>NUCLEOTIDE SEQUENCE [LARGE SCALE GENOMIC DNA]</scope>
    <source>
        <strain evidence="11 12">Poly30</strain>
    </source>
</reference>
<dbReference type="Proteomes" id="UP000320390">
    <property type="component" value="Chromosome"/>
</dbReference>
<dbReference type="GO" id="GO:0051537">
    <property type="term" value="F:2 iron, 2 sulfur cluster binding"/>
    <property type="evidence" value="ECO:0007669"/>
    <property type="project" value="UniProtKB-KW"/>
</dbReference>
<dbReference type="Pfam" id="PF00498">
    <property type="entry name" value="FHA"/>
    <property type="match status" value="1"/>
</dbReference>
<dbReference type="OrthoDB" id="9801223at2"/>
<dbReference type="Gene3D" id="2.40.30.10">
    <property type="entry name" value="Translation factors"/>
    <property type="match status" value="1"/>
</dbReference>
<keyword evidence="5" id="KW-0274">FAD</keyword>
<dbReference type="InterPro" id="IPR017938">
    <property type="entry name" value="Riboflavin_synthase-like_b-brl"/>
</dbReference>
<evidence type="ECO:0000256" key="6">
    <source>
        <dbReference type="ARBA" id="ARBA00023002"/>
    </source>
</evidence>
<evidence type="ECO:0000313" key="11">
    <source>
        <dbReference type="EMBL" id="QDV04578.1"/>
    </source>
</evidence>
<dbReference type="PRINTS" id="PR00371">
    <property type="entry name" value="FPNCR"/>
</dbReference>
<feature type="domain" description="FAD-binding FR-type" evidence="10">
    <location>
        <begin position="151"/>
        <end position="259"/>
    </location>
</feature>
<dbReference type="Gene3D" id="2.60.200.20">
    <property type="match status" value="1"/>
</dbReference>
<dbReference type="PRINTS" id="PR00410">
    <property type="entry name" value="PHEHYDRXLASE"/>
</dbReference>
<dbReference type="InterPro" id="IPR000253">
    <property type="entry name" value="FHA_dom"/>
</dbReference>